<dbReference type="KEGG" id="rdi:CMV14_10955"/>
<dbReference type="AlphaFoldDB" id="A0A2A4G0W0"/>
<protein>
    <recommendedName>
        <fullName evidence="4">Pilus assembly protein CpaD</fullName>
    </recommendedName>
</protein>
<feature type="signal peptide" evidence="1">
    <location>
        <begin position="1"/>
        <end position="23"/>
    </location>
</feature>
<dbReference type="Pfam" id="PF09476">
    <property type="entry name" value="Pilus_CpaD"/>
    <property type="match status" value="1"/>
</dbReference>
<dbReference type="Proteomes" id="UP000218934">
    <property type="component" value="Unassembled WGS sequence"/>
</dbReference>
<reference evidence="2 3" key="1">
    <citation type="submission" date="2017-09" db="EMBL/GenBank/DDBJ databases">
        <title>The Catabolism of 3,6-Dichlorosalicylic acid is Initiated by the Cytochrome P450 Monooxygenase DsmABC in Rhizorhabdus dicambivorans Ndbn-20.</title>
        <authorList>
            <person name="Na L."/>
        </authorList>
    </citation>
    <scope>NUCLEOTIDE SEQUENCE [LARGE SCALE GENOMIC DNA]</scope>
    <source>
        <strain evidence="2 3">Ndbn-20m</strain>
    </source>
</reference>
<name>A0A2A4G0W0_9SPHN</name>
<evidence type="ECO:0000313" key="3">
    <source>
        <dbReference type="Proteomes" id="UP000218934"/>
    </source>
</evidence>
<dbReference type="EMBL" id="NWUF01000001">
    <property type="protein sequence ID" value="PCE44129.1"/>
    <property type="molecule type" value="Genomic_DNA"/>
</dbReference>
<accession>A0A2A4G0W0</accession>
<sequence>MMNRNSVLSGLLALAALALPLSAAPAGRYNRGVESVHQPVVQRHDYVLDVSGSGLDPVASTRVRQWFDAIGLDYGDRISVDMSAGGTGSNRDIAAIVGDYGLFLSDGAPVTEGAIAIGQVRIVVSRSTASVPGCPDYSQLSQPNFTGASSSNYGCGINSTLAAMVANPEDLVRGQRAQGSSADTAAKAIRVWRNANPTSTNGLKVESTKGGN</sequence>
<keyword evidence="3" id="KW-1185">Reference proteome</keyword>
<evidence type="ECO:0000313" key="2">
    <source>
        <dbReference type="EMBL" id="PCE44129.1"/>
    </source>
</evidence>
<evidence type="ECO:0008006" key="4">
    <source>
        <dbReference type="Google" id="ProtNLM"/>
    </source>
</evidence>
<evidence type="ECO:0000256" key="1">
    <source>
        <dbReference type="SAM" id="SignalP"/>
    </source>
</evidence>
<dbReference type="OrthoDB" id="9802674at2"/>
<proteinExistence type="predicted"/>
<comment type="caution">
    <text evidence="2">The sequence shown here is derived from an EMBL/GenBank/DDBJ whole genome shotgun (WGS) entry which is preliminary data.</text>
</comment>
<dbReference type="InterPro" id="IPR019027">
    <property type="entry name" value="Pilus_biogenesis_CpaD-related"/>
</dbReference>
<organism evidence="2 3">
    <name type="scientific">Rhizorhabdus dicambivorans</name>
    <dbReference type="NCBI Taxonomy" id="1850238"/>
    <lineage>
        <taxon>Bacteria</taxon>
        <taxon>Pseudomonadati</taxon>
        <taxon>Pseudomonadota</taxon>
        <taxon>Alphaproteobacteria</taxon>
        <taxon>Sphingomonadales</taxon>
        <taxon>Sphingomonadaceae</taxon>
        <taxon>Rhizorhabdus</taxon>
    </lineage>
</organism>
<keyword evidence="1" id="KW-0732">Signal</keyword>
<gene>
    <name evidence="2" type="ORF">COO09_00340</name>
</gene>
<feature type="chain" id="PRO_5012291409" description="Pilus assembly protein CpaD" evidence="1">
    <location>
        <begin position="24"/>
        <end position="212"/>
    </location>
</feature>